<dbReference type="Ensembl" id="ENSOSUT00000013804.1">
    <property type="protein sequence ID" value="ENSOSUP00000013355.1"/>
    <property type="gene ID" value="ENSOSUG00000009614.1"/>
</dbReference>
<organism evidence="1 2">
    <name type="scientific">Otus sunia</name>
    <name type="common">Oriental scops-owl</name>
    <dbReference type="NCBI Taxonomy" id="257818"/>
    <lineage>
        <taxon>Eukaryota</taxon>
        <taxon>Metazoa</taxon>
        <taxon>Chordata</taxon>
        <taxon>Craniata</taxon>
        <taxon>Vertebrata</taxon>
        <taxon>Euteleostomi</taxon>
        <taxon>Archelosauria</taxon>
        <taxon>Archosauria</taxon>
        <taxon>Dinosauria</taxon>
        <taxon>Saurischia</taxon>
        <taxon>Theropoda</taxon>
        <taxon>Coelurosauria</taxon>
        <taxon>Aves</taxon>
        <taxon>Neognathae</taxon>
        <taxon>Neoaves</taxon>
        <taxon>Telluraves</taxon>
        <taxon>Strigiformes</taxon>
        <taxon>Strigidae</taxon>
        <taxon>Otus</taxon>
    </lineage>
</organism>
<reference evidence="1" key="2">
    <citation type="submission" date="2025-09" db="UniProtKB">
        <authorList>
            <consortium name="Ensembl"/>
        </authorList>
    </citation>
    <scope>IDENTIFICATION</scope>
</reference>
<reference evidence="1" key="1">
    <citation type="submission" date="2025-08" db="UniProtKB">
        <authorList>
            <consortium name="Ensembl"/>
        </authorList>
    </citation>
    <scope>IDENTIFICATION</scope>
</reference>
<proteinExistence type="predicted"/>
<protein>
    <submittedName>
        <fullName evidence="1">Uncharacterized protein</fullName>
    </submittedName>
</protein>
<dbReference type="Proteomes" id="UP000694552">
    <property type="component" value="Unplaced"/>
</dbReference>
<accession>A0A8C8B1H6</accession>
<name>A0A8C8B1H6_9STRI</name>
<evidence type="ECO:0000313" key="1">
    <source>
        <dbReference type="Ensembl" id="ENSOSUP00000013355.1"/>
    </source>
</evidence>
<sequence>MLLFFCKDLRARCLRPLPFQFQNKTVNTPPVTNCVVWVFSFPSLPTPYYFAERKDTKSSFCELPRCSQPIVQNHCQVKLGSTDSMSVKKSILDGRLLPGKSVLIPGLIRDQRLLQNDMPLVRK</sequence>
<evidence type="ECO:0000313" key="2">
    <source>
        <dbReference type="Proteomes" id="UP000694552"/>
    </source>
</evidence>
<keyword evidence="2" id="KW-1185">Reference proteome</keyword>
<dbReference type="AlphaFoldDB" id="A0A8C8B1H6"/>